<organism evidence="1">
    <name type="scientific">marine sediment metagenome</name>
    <dbReference type="NCBI Taxonomy" id="412755"/>
    <lineage>
        <taxon>unclassified sequences</taxon>
        <taxon>metagenomes</taxon>
        <taxon>ecological metagenomes</taxon>
    </lineage>
</organism>
<proteinExistence type="predicted"/>
<name>A0A0F9BA42_9ZZZZ</name>
<dbReference type="InterPro" id="IPR018588">
    <property type="entry name" value="Dihaem_cytochrome-c"/>
</dbReference>
<gene>
    <name evidence="1" type="ORF">LCGC14_2474740</name>
</gene>
<sequence>MTLGIWILTCINIRTVLRAPEYLQPQFLDSAVLKSVFISSVNNPTYEEESALAIFLNQPELLPSGSWKKIIAGFDDHFGEEIHKDNISELTEYERDRLIMDGIKSMSSAFSPSKAEYRPEDGEGSGVGVNMGFAAEEASLARPVIRPGPFKKKYD</sequence>
<dbReference type="EMBL" id="LAZR01038840">
    <property type="protein sequence ID" value="KKL18515.1"/>
    <property type="molecule type" value="Genomic_DNA"/>
</dbReference>
<dbReference type="AlphaFoldDB" id="A0A0F9BA42"/>
<comment type="caution">
    <text evidence="1">The sequence shown here is derived from an EMBL/GenBank/DDBJ whole genome shotgun (WGS) entry which is preliminary data.</text>
</comment>
<evidence type="ECO:0000313" key="1">
    <source>
        <dbReference type="EMBL" id="KKL18515.1"/>
    </source>
</evidence>
<accession>A0A0F9BA42</accession>
<dbReference type="Pfam" id="PF09626">
    <property type="entry name" value="DHC"/>
    <property type="match status" value="1"/>
</dbReference>
<reference evidence="1" key="1">
    <citation type="journal article" date="2015" name="Nature">
        <title>Complex archaea that bridge the gap between prokaryotes and eukaryotes.</title>
        <authorList>
            <person name="Spang A."/>
            <person name="Saw J.H."/>
            <person name="Jorgensen S.L."/>
            <person name="Zaremba-Niedzwiedzka K."/>
            <person name="Martijn J."/>
            <person name="Lind A.E."/>
            <person name="van Eijk R."/>
            <person name="Schleper C."/>
            <person name="Guy L."/>
            <person name="Ettema T.J."/>
        </authorList>
    </citation>
    <scope>NUCLEOTIDE SEQUENCE</scope>
</reference>
<protein>
    <submittedName>
        <fullName evidence="1">Uncharacterized protein</fullName>
    </submittedName>
</protein>
<feature type="non-terminal residue" evidence="1">
    <location>
        <position position="155"/>
    </location>
</feature>